<dbReference type="GO" id="GO:0005737">
    <property type="term" value="C:cytoplasm"/>
    <property type="evidence" value="ECO:0007669"/>
    <property type="project" value="UniProtKB-SubCell"/>
</dbReference>
<evidence type="ECO:0000313" key="8">
    <source>
        <dbReference type="EMBL" id="MCT7943298.1"/>
    </source>
</evidence>
<evidence type="ECO:0000256" key="4">
    <source>
        <dbReference type="ARBA" id="ARBA00023315"/>
    </source>
</evidence>
<comment type="function">
    <text evidence="5 6">Acetylates the N-terminal alanine of ribosomal protein bS18.</text>
</comment>
<accession>A0A9X2WQ55</accession>
<dbReference type="CDD" id="cd04301">
    <property type="entry name" value="NAT_SF"/>
    <property type="match status" value="1"/>
</dbReference>
<dbReference type="Proteomes" id="UP001155546">
    <property type="component" value="Unassembled WGS sequence"/>
</dbReference>
<sequence>MTYSLVALTEAHLADMSVIEQACHHSPMSSATLASCFGHLYRVEGVMAEGQLLGFSIVQQVIDEVTLMDICVAPSAQGLGLGKRLLTSLVAQAKAFDAVVIMLEVRQSNLSAIGLYEKAGFVETSRRKGYYPTDDGHEDAILMDLVLS</sequence>
<comment type="catalytic activity">
    <reaction evidence="5 6">
        <text>N-terminal L-alanyl-[ribosomal protein bS18] + acetyl-CoA = N-terminal N(alpha)-acetyl-L-alanyl-[ribosomal protein bS18] + CoA + H(+)</text>
        <dbReference type="Rhea" id="RHEA:43756"/>
        <dbReference type="Rhea" id="RHEA-COMP:10676"/>
        <dbReference type="Rhea" id="RHEA-COMP:10677"/>
        <dbReference type="ChEBI" id="CHEBI:15378"/>
        <dbReference type="ChEBI" id="CHEBI:57287"/>
        <dbReference type="ChEBI" id="CHEBI:57288"/>
        <dbReference type="ChEBI" id="CHEBI:64718"/>
        <dbReference type="ChEBI" id="CHEBI:83683"/>
        <dbReference type="EC" id="2.3.1.266"/>
    </reaction>
</comment>
<dbReference type="Pfam" id="PF00583">
    <property type="entry name" value="Acetyltransf_1"/>
    <property type="match status" value="1"/>
</dbReference>
<evidence type="ECO:0000313" key="9">
    <source>
        <dbReference type="Proteomes" id="UP001155546"/>
    </source>
</evidence>
<comment type="similarity">
    <text evidence="1 5 6">Belongs to the acetyltransferase family. RimI subfamily.</text>
</comment>
<dbReference type="InterPro" id="IPR000182">
    <property type="entry name" value="GNAT_dom"/>
</dbReference>
<dbReference type="GO" id="GO:0005840">
    <property type="term" value="C:ribosome"/>
    <property type="evidence" value="ECO:0007669"/>
    <property type="project" value="UniProtKB-KW"/>
</dbReference>
<dbReference type="NCBIfam" id="TIGR01575">
    <property type="entry name" value="rimI"/>
    <property type="match status" value="1"/>
</dbReference>
<dbReference type="PROSITE" id="PS51186">
    <property type="entry name" value="GNAT"/>
    <property type="match status" value="1"/>
</dbReference>
<keyword evidence="9" id="KW-1185">Reference proteome</keyword>
<comment type="caution">
    <text evidence="5">Lacks conserved residue(s) required for the propagation of feature annotation.</text>
</comment>
<feature type="active site" description="Proton donor" evidence="5">
    <location>
        <position position="116"/>
    </location>
</feature>
<dbReference type="PANTHER" id="PTHR43420:SF51">
    <property type="entry name" value="PEPTIDYL-LYSINE N-ACETYLTRANSFERASE YIAC"/>
    <property type="match status" value="1"/>
</dbReference>
<evidence type="ECO:0000256" key="5">
    <source>
        <dbReference type="HAMAP-Rule" id="MF_02210"/>
    </source>
</evidence>
<dbReference type="EC" id="2.3.1.266" evidence="5 6"/>
<protein>
    <recommendedName>
        <fullName evidence="5 6">[Ribosomal protein bS18]-alanine N-acetyltransferase</fullName>
        <ecNumber evidence="5 6">2.3.1.266</ecNumber>
    </recommendedName>
</protein>
<evidence type="ECO:0000256" key="3">
    <source>
        <dbReference type="ARBA" id="ARBA00022679"/>
    </source>
</evidence>
<reference evidence="8" key="1">
    <citation type="journal article" date="2023" name="Int. J. Syst. Evol. Microbiol.">
        <title>&lt;i&gt;Shewanella septentrionalis&lt;/i&gt; sp. nov. and &lt;i&gt;Shewanella holmiensis&lt;/i&gt; sp. nov., isolated from Baltic Sea water and sediments.</title>
        <authorList>
            <person name="Martin-Rodriguez A.J."/>
            <person name="Thorell K."/>
            <person name="Joffre E."/>
            <person name="Jensie-Markopoulos S."/>
            <person name="Moore E.R.B."/>
            <person name="Sjoling A."/>
        </authorList>
    </citation>
    <scope>NUCLEOTIDE SEQUENCE</scope>
    <source>
        <strain evidence="8">SP1S2-7</strain>
    </source>
</reference>
<feature type="domain" description="N-acetyltransferase" evidence="7">
    <location>
        <begin position="3"/>
        <end position="148"/>
    </location>
</feature>
<dbReference type="EMBL" id="JAMTCD010000027">
    <property type="protein sequence ID" value="MCT7943298.1"/>
    <property type="molecule type" value="Genomic_DNA"/>
</dbReference>
<dbReference type="GO" id="GO:0008999">
    <property type="term" value="F:protein-N-terminal-alanine acetyltransferase activity"/>
    <property type="evidence" value="ECO:0007669"/>
    <property type="project" value="UniProtKB-UniRule"/>
</dbReference>
<dbReference type="PANTHER" id="PTHR43420">
    <property type="entry name" value="ACETYLTRANSFERASE"/>
    <property type="match status" value="1"/>
</dbReference>
<dbReference type="RefSeq" id="WP_261299635.1">
    <property type="nucleotide sequence ID" value="NZ_JAMTCD010000027.1"/>
</dbReference>
<dbReference type="HAMAP" id="MF_02210">
    <property type="entry name" value="RimI"/>
    <property type="match status" value="1"/>
</dbReference>
<evidence type="ECO:0000256" key="1">
    <source>
        <dbReference type="ARBA" id="ARBA00005395"/>
    </source>
</evidence>
<dbReference type="InterPro" id="IPR043690">
    <property type="entry name" value="RimI"/>
</dbReference>
<feature type="active site" description="Proton acceptor" evidence="5">
    <location>
        <position position="104"/>
    </location>
</feature>
<dbReference type="SUPFAM" id="SSF55729">
    <property type="entry name" value="Acyl-CoA N-acyltransferases (Nat)"/>
    <property type="match status" value="1"/>
</dbReference>
<dbReference type="AlphaFoldDB" id="A0A9X2WQ55"/>
<proteinExistence type="inferred from homology"/>
<keyword evidence="8" id="KW-0689">Ribosomal protein</keyword>
<evidence type="ECO:0000259" key="7">
    <source>
        <dbReference type="PROSITE" id="PS51186"/>
    </source>
</evidence>
<feature type="binding site" evidence="5">
    <location>
        <position position="109"/>
    </location>
    <ligand>
        <name>acetyl-CoA</name>
        <dbReference type="ChEBI" id="CHEBI:57288"/>
    </ligand>
</feature>
<evidence type="ECO:0000256" key="2">
    <source>
        <dbReference type="ARBA" id="ARBA00022490"/>
    </source>
</evidence>
<dbReference type="InterPro" id="IPR050680">
    <property type="entry name" value="YpeA/RimI_acetyltransf"/>
</dbReference>
<dbReference type="Gene3D" id="3.40.630.30">
    <property type="match status" value="1"/>
</dbReference>
<evidence type="ECO:0000256" key="6">
    <source>
        <dbReference type="RuleBase" id="RU363094"/>
    </source>
</evidence>
<keyword evidence="4 5" id="KW-0012">Acyltransferase</keyword>
<keyword evidence="8" id="KW-0687">Ribonucleoprotein</keyword>
<keyword evidence="3 5" id="KW-0808">Transferase</keyword>
<organism evidence="8 9">
    <name type="scientific">Shewanella holmiensis</name>
    <dbReference type="NCBI Taxonomy" id="2952222"/>
    <lineage>
        <taxon>Bacteria</taxon>
        <taxon>Pseudomonadati</taxon>
        <taxon>Pseudomonadota</taxon>
        <taxon>Gammaproteobacteria</taxon>
        <taxon>Alteromonadales</taxon>
        <taxon>Shewanellaceae</taxon>
        <taxon>Shewanella</taxon>
    </lineage>
</organism>
<comment type="subcellular location">
    <subcellularLocation>
        <location evidence="5 6">Cytoplasm</location>
    </subcellularLocation>
</comment>
<dbReference type="InterPro" id="IPR006464">
    <property type="entry name" value="AcTrfase_RimI/Ard1"/>
</dbReference>
<dbReference type="InterPro" id="IPR016181">
    <property type="entry name" value="Acyl_CoA_acyltransferase"/>
</dbReference>
<name>A0A9X2WQ55_9GAMM</name>
<gene>
    <name evidence="5 8" type="primary">rimI</name>
    <name evidence="8" type="ORF">NE535_16135</name>
</gene>
<comment type="caution">
    <text evidence="8">The sequence shown here is derived from an EMBL/GenBank/DDBJ whole genome shotgun (WGS) entry which is preliminary data.</text>
</comment>
<keyword evidence="2 5" id="KW-0963">Cytoplasm</keyword>